<dbReference type="GO" id="GO:0006508">
    <property type="term" value="P:proteolysis"/>
    <property type="evidence" value="ECO:0007669"/>
    <property type="project" value="UniProtKB-KW"/>
</dbReference>
<feature type="chain" id="PRO_5040933404" evidence="6">
    <location>
        <begin position="26"/>
        <end position="438"/>
    </location>
</feature>
<dbReference type="InterPro" id="IPR022398">
    <property type="entry name" value="Peptidase_S8_His-AS"/>
</dbReference>
<reference evidence="8" key="1">
    <citation type="submission" date="2021-11" db="EMBL/GenBank/DDBJ databases">
        <title>BS-T2-15 a new species belonging to the Comamonadaceae family isolated from the soil of a French oak forest.</title>
        <authorList>
            <person name="Mieszkin S."/>
            <person name="Alain K."/>
        </authorList>
    </citation>
    <scope>NUCLEOTIDE SEQUENCE</scope>
    <source>
        <strain evidence="8">BS-T2-15</strain>
    </source>
</reference>
<evidence type="ECO:0000256" key="1">
    <source>
        <dbReference type="ARBA" id="ARBA00011073"/>
    </source>
</evidence>
<dbReference type="Proteomes" id="UP001139353">
    <property type="component" value="Unassembled WGS sequence"/>
</dbReference>
<evidence type="ECO:0000256" key="4">
    <source>
        <dbReference type="ARBA" id="ARBA00022825"/>
    </source>
</evidence>
<dbReference type="AlphaFoldDB" id="A0A9X1YGB5"/>
<gene>
    <name evidence="8" type="ORF">LPC04_00405</name>
</gene>
<accession>A0A9X1YGB5</accession>
<dbReference type="GO" id="GO:0004252">
    <property type="term" value="F:serine-type endopeptidase activity"/>
    <property type="evidence" value="ECO:0007669"/>
    <property type="project" value="UniProtKB-UniRule"/>
</dbReference>
<organism evidence="8 9">
    <name type="scientific">Scleromatobacter humisilvae</name>
    <dbReference type="NCBI Taxonomy" id="2897159"/>
    <lineage>
        <taxon>Bacteria</taxon>
        <taxon>Pseudomonadati</taxon>
        <taxon>Pseudomonadota</taxon>
        <taxon>Betaproteobacteria</taxon>
        <taxon>Burkholderiales</taxon>
        <taxon>Sphaerotilaceae</taxon>
        <taxon>Scleromatobacter</taxon>
    </lineage>
</organism>
<keyword evidence="4 5" id="KW-0720">Serine protease</keyword>
<evidence type="ECO:0000313" key="8">
    <source>
        <dbReference type="EMBL" id="MCK9684163.1"/>
    </source>
</evidence>
<name>A0A9X1YGB5_9BURK</name>
<protein>
    <submittedName>
        <fullName evidence="8">S8 family serine peptidase</fullName>
    </submittedName>
</protein>
<dbReference type="InterPro" id="IPR006311">
    <property type="entry name" value="TAT_signal"/>
</dbReference>
<sequence>MTGSRTFRRLALGLALGLAALSATAADADAPQAVAAPASAASAPREVLVMLRSPPPHARVDGSYGAAGYGDAARAQSQARVGARLAAAHGLTVVTLWAMPALGMDCVVLALPPGADVGASIAALQAHSEVAWAQPMNEFHAQGHADPLYPLQPVAAQWHLDDLHAIATGRHVRVAIIDSGVDDTHPDLAQAVQARANFVDDRAWVAELHGTAVAGLVAARADNGIGIVGIAPEAQLYALRACWEVSASQTLCNSLSLAKALSFAIDRKADVINMSLSGPVDLLLGRLIDVALAHRQQVVAAVDAHAAGGGFPAAHPGVIAVVDAQSDTRPAGLANAWAAPARDLPTTVPGGGWRMVSGTSFGAGEVSGLLAVMDQALAESDNPGAAPALRLVRLPGGGIDACASLLHAAQSSSSRATLAPGCSAVLAAAGGGATGRSP</sequence>
<dbReference type="PROSITE" id="PS51318">
    <property type="entry name" value="TAT"/>
    <property type="match status" value="1"/>
</dbReference>
<evidence type="ECO:0000259" key="7">
    <source>
        <dbReference type="Pfam" id="PF00082"/>
    </source>
</evidence>
<dbReference type="EMBL" id="JAJLJH010000001">
    <property type="protein sequence ID" value="MCK9684163.1"/>
    <property type="molecule type" value="Genomic_DNA"/>
</dbReference>
<dbReference type="InterPro" id="IPR000209">
    <property type="entry name" value="Peptidase_S8/S53_dom"/>
</dbReference>
<keyword evidence="6" id="KW-0732">Signal</keyword>
<dbReference type="Gene3D" id="3.40.50.200">
    <property type="entry name" value="Peptidase S8/S53 domain"/>
    <property type="match status" value="1"/>
</dbReference>
<evidence type="ECO:0000256" key="3">
    <source>
        <dbReference type="ARBA" id="ARBA00022801"/>
    </source>
</evidence>
<dbReference type="PROSITE" id="PS51892">
    <property type="entry name" value="SUBTILASE"/>
    <property type="match status" value="1"/>
</dbReference>
<dbReference type="PRINTS" id="PR00723">
    <property type="entry name" value="SUBTILISIN"/>
</dbReference>
<keyword evidence="3 5" id="KW-0378">Hydrolase</keyword>
<keyword evidence="2 5" id="KW-0645">Protease</keyword>
<evidence type="ECO:0000256" key="2">
    <source>
        <dbReference type="ARBA" id="ARBA00022670"/>
    </source>
</evidence>
<proteinExistence type="inferred from homology"/>
<feature type="active site" description="Charge relay system" evidence="5">
    <location>
        <position position="360"/>
    </location>
</feature>
<dbReference type="InterPro" id="IPR050131">
    <property type="entry name" value="Peptidase_S8_subtilisin-like"/>
</dbReference>
<evidence type="ECO:0000313" key="9">
    <source>
        <dbReference type="Proteomes" id="UP001139353"/>
    </source>
</evidence>
<feature type="active site" description="Charge relay system" evidence="5">
    <location>
        <position position="209"/>
    </location>
</feature>
<dbReference type="InterPro" id="IPR036852">
    <property type="entry name" value="Peptidase_S8/S53_dom_sf"/>
</dbReference>
<dbReference type="PANTHER" id="PTHR43806:SF11">
    <property type="entry name" value="CEREVISIN-RELATED"/>
    <property type="match status" value="1"/>
</dbReference>
<dbReference type="PROSITE" id="PS00136">
    <property type="entry name" value="SUBTILASE_ASP"/>
    <property type="match status" value="1"/>
</dbReference>
<dbReference type="InterPro" id="IPR015500">
    <property type="entry name" value="Peptidase_S8_subtilisin-rel"/>
</dbReference>
<feature type="active site" description="Charge relay system" evidence="5">
    <location>
        <position position="178"/>
    </location>
</feature>
<feature type="domain" description="Peptidase S8/S53" evidence="7">
    <location>
        <begin position="169"/>
        <end position="377"/>
    </location>
</feature>
<dbReference type="SUPFAM" id="SSF52743">
    <property type="entry name" value="Subtilisin-like"/>
    <property type="match status" value="1"/>
</dbReference>
<dbReference type="PANTHER" id="PTHR43806">
    <property type="entry name" value="PEPTIDASE S8"/>
    <property type="match status" value="1"/>
</dbReference>
<dbReference type="Pfam" id="PF00082">
    <property type="entry name" value="Peptidase_S8"/>
    <property type="match status" value="1"/>
</dbReference>
<feature type="signal peptide" evidence="6">
    <location>
        <begin position="1"/>
        <end position="25"/>
    </location>
</feature>
<comment type="caution">
    <text evidence="8">The sequence shown here is derived from an EMBL/GenBank/DDBJ whole genome shotgun (WGS) entry which is preliminary data.</text>
</comment>
<evidence type="ECO:0000256" key="6">
    <source>
        <dbReference type="SAM" id="SignalP"/>
    </source>
</evidence>
<dbReference type="RefSeq" id="WP_275680197.1">
    <property type="nucleotide sequence ID" value="NZ_JAJLJH010000001.1"/>
</dbReference>
<evidence type="ECO:0000256" key="5">
    <source>
        <dbReference type="PROSITE-ProRule" id="PRU01240"/>
    </source>
</evidence>
<keyword evidence="9" id="KW-1185">Reference proteome</keyword>
<dbReference type="PROSITE" id="PS00137">
    <property type="entry name" value="SUBTILASE_HIS"/>
    <property type="match status" value="1"/>
</dbReference>
<dbReference type="InterPro" id="IPR023827">
    <property type="entry name" value="Peptidase_S8_Asp-AS"/>
</dbReference>
<comment type="similarity">
    <text evidence="1 5">Belongs to the peptidase S8 family.</text>
</comment>